<organism evidence="1 2">
    <name type="scientific">Yersinia kristensenii</name>
    <dbReference type="NCBI Taxonomy" id="28152"/>
    <lineage>
        <taxon>Bacteria</taxon>
        <taxon>Pseudomonadati</taxon>
        <taxon>Pseudomonadota</taxon>
        <taxon>Gammaproteobacteria</taxon>
        <taxon>Enterobacterales</taxon>
        <taxon>Yersiniaceae</taxon>
        <taxon>Yersinia</taxon>
    </lineage>
</organism>
<sequence>MVFLELLSMLEILKMQTLIKDINLSDTHIMHFTLNGIPAKAMDYDHSICIGLFFIEKKMISDSTIYYISLMLMAIEDTQDFALQLKGNYWWLWYRYTINDRRNIDDNRQDLSKKLNKLNGLVDIINSLAATLKAPKKPILGEQKIEVSRVTV</sequence>
<dbReference type="EMBL" id="CPYI01000015">
    <property type="protein sequence ID" value="CNF19997.1"/>
    <property type="molecule type" value="Genomic_DNA"/>
</dbReference>
<dbReference type="Proteomes" id="UP000045824">
    <property type="component" value="Unassembled WGS sequence"/>
</dbReference>
<gene>
    <name evidence="1" type="primary">spiC</name>
    <name evidence="1" type="ORF">ERS008491_03270</name>
</gene>
<protein>
    <submittedName>
        <fullName evidence="1">Secretion system apparatus protein B</fullName>
    </submittedName>
</protein>
<dbReference type="AlphaFoldDB" id="A0A0T9LSD7"/>
<accession>A0A0T9LSD7</accession>
<proteinExistence type="predicted"/>
<name>A0A0T9LSD7_YERKR</name>
<reference evidence="1 2" key="1">
    <citation type="submission" date="2015-03" db="EMBL/GenBank/DDBJ databases">
        <authorList>
            <person name="Murphy D."/>
        </authorList>
    </citation>
    <scope>NUCLEOTIDE SEQUENCE [LARGE SCALE GENOMIC DNA]</scope>
    <source>
        <strain evidence="1 2">FCF326</strain>
    </source>
</reference>
<evidence type="ECO:0000313" key="2">
    <source>
        <dbReference type="Proteomes" id="UP000045824"/>
    </source>
</evidence>
<evidence type="ECO:0000313" key="1">
    <source>
        <dbReference type="EMBL" id="CNF19997.1"/>
    </source>
</evidence>